<evidence type="ECO:0000256" key="1">
    <source>
        <dbReference type="SAM" id="SignalP"/>
    </source>
</evidence>
<proteinExistence type="predicted"/>
<keyword evidence="3" id="KW-1185">Reference proteome</keyword>
<protein>
    <submittedName>
        <fullName evidence="2">Uncharacterized protein</fullName>
    </submittedName>
</protein>
<keyword evidence="1" id="KW-0732">Signal</keyword>
<evidence type="ECO:0000313" key="3">
    <source>
        <dbReference type="Proteomes" id="UP001055804"/>
    </source>
</evidence>
<organism evidence="2 3">
    <name type="scientific">Futiania mangrovi</name>
    <dbReference type="NCBI Taxonomy" id="2959716"/>
    <lineage>
        <taxon>Bacteria</taxon>
        <taxon>Pseudomonadati</taxon>
        <taxon>Pseudomonadota</taxon>
        <taxon>Alphaproteobacteria</taxon>
        <taxon>Futianiales</taxon>
        <taxon>Futianiaceae</taxon>
        <taxon>Futiania</taxon>
    </lineage>
</organism>
<comment type="caution">
    <text evidence="2">The sequence shown here is derived from an EMBL/GenBank/DDBJ whole genome shotgun (WGS) entry which is preliminary data.</text>
</comment>
<dbReference type="AlphaFoldDB" id="A0A9J6PEI4"/>
<accession>A0A9J6PEI4</accession>
<dbReference type="Proteomes" id="UP001055804">
    <property type="component" value="Unassembled WGS sequence"/>
</dbReference>
<gene>
    <name evidence="2" type="ORF">NJQ99_07475</name>
</gene>
<dbReference type="RefSeq" id="WP_269332207.1">
    <property type="nucleotide sequence ID" value="NZ_JAMZFT010000002.1"/>
</dbReference>
<feature type="chain" id="PRO_5039904717" evidence="1">
    <location>
        <begin position="29"/>
        <end position="159"/>
    </location>
</feature>
<evidence type="ECO:0000313" key="2">
    <source>
        <dbReference type="EMBL" id="MCP1336240.1"/>
    </source>
</evidence>
<feature type="signal peptide" evidence="1">
    <location>
        <begin position="1"/>
        <end position="28"/>
    </location>
</feature>
<sequence length="159" mass="16550">MTRTFLTALGAGASLVLAVGLTPAGASAAGGQKTVIELTQTGCQFLEPEGTDHGYTTTAKADCAAVNARTGEDRLAASRVMTLKPGTYVFRVTNRDVPYGLGFWIRGDGAIGRATLPSASGGGLSKGVTKDYEITLTPGDYVYSCPLNPTPDYRIRVEG</sequence>
<dbReference type="EMBL" id="JAMZFT010000002">
    <property type="protein sequence ID" value="MCP1336240.1"/>
    <property type="molecule type" value="Genomic_DNA"/>
</dbReference>
<reference evidence="2" key="1">
    <citation type="submission" date="2022-06" db="EMBL/GenBank/DDBJ databases">
        <title>Isolation and Genomics of Futiania mangrovii gen. nov., sp. nov., a Rare and Metabolically-versatile member in the Class Alphaproteobacteria.</title>
        <authorList>
            <person name="Liu L."/>
            <person name="Huang W.-C."/>
            <person name="Pan J."/>
            <person name="Li J."/>
            <person name="Huang Y."/>
            <person name="Du H."/>
            <person name="Liu Y."/>
            <person name="Li M."/>
        </authorList>
    </citation>
    <scope>NUCLEOTIDE SEQUENCE</scope>
    <source>
        <strain evidence="2">FT118</strain>
    </source>
</reference>
<name>A0A9J6PEI4_9PROT</name>